<organism evidence="1 2">
    <name type="scientific">Araneus ventricosus</name>
    <name type="common">Orbweaver spider</name>
    <name type="synonym">Epeira ventricosa</name>
    <dbReference type="NCBI Taxonomy" id="182803"/>
    <lineage>
        <taxon>Eukaryota</taxon>
        <taxon>Metazoa</taxon>
        <taxon>Ecdysozoa</taxon>
        <taxon>Arthropoda</taxon>
        <taxon>Chelicerata</taxon>
        <taxon>Arachnida</taxon>
        <taxon>Araneae</taxon>
        <taxon>Araneomorphae</taxon>
        <taxon>Entelegynae</taxon>
        <taxon>Araneoidea</taxon>
        <taxon>Araneidae</taxon>
        <taxon>Araneus</taxon>
    </lineage>
</organism>
<proteinExistence type="predicted"/>
<dbReference type="EMBL" id="BGPR01086055">
    <property type="protein sequence ID" value="GBM01915.1"/>
    <property type="molecule type" value="Genomic_DNA"/>
</dbReference>
<name>A0A4Y2CF12_ARAVE</name>
<gene>
    <name evidence="1" type="ORF">AVEN_114202_1</name>
</gene>
<evidence type="ECO:0000313" key="2">
    <source>
        <dbReference type="Proteomes" id="UP000499080"/>
    </source>
</evidence>
<protein>
    <submittedName>
        <fullName evidence="1">Uncharacterized protein</fullName>
    </submittedName>
</protein>
<dbReference type="Proteomes" id="UP000499080">
    <property type="component" value="Unassembled WGS sequence"/>
</dbReference>
<keyword evidence="2" id="KW-1185">Reference proteome</keyword>
<comment type="caution">
    <text evidence="1">The sequence shown here is derived from an EMBL/GenBank/DDBJ whole genome shotgun (WGS) entry which is preliminary data.</text>
</comment>
<evidence type="ECO:0000313" key="1">
    <source>
        <dbReference type="EMBL" id="GBM01915.1"/>
    </source>
</evidence>
<reference evidence="1 2" key="1">
    <citation type="journal article" date="2019" name="Sci. Rep.">
        <title>Orb-weaving spider Araneus ventricosus genome elucidates the spidroin gene catalogue.</title>
        <authorList>
            <person name="Kono N."/>
            <person name="Nakamura H."/>
            <person name="Ohtoshi R."/>
            <person name="Moran D.A.P."/>
            <person name="Shinohara A."/>
            <person name="Yoshida Y."/>
            <person name="Fujiwara M."/>
            <person name="Mori M."/>
            <person name="Tomita M."/>
            <person name="Arakawa K."/>
        </authorList>
    </citation>
    <scope>NUCLEOTIDE SEQUENCE [LARGE SCALE GENOMIC DNA]</scope>
</reference>
<sequence>MAAYYPLFEEEIKQGPPGIPGIGFKLTNDGNYDMESKLLKNVLNPEEDNDSSTKKYVDDLRKRCLIRNSSYFDAKRKFIRNVEDPIEESDATTKKYVDELRGNSLIHDEDRFDAKNKFISNVKWPEKDLDAVNKQCLVYSCILWDKDKRIYYAHDQRISNVKAPQVDSDCANKYYVDGRTEINDKIEHNILKRDDDGLYVLSVMDFFATVKTPFECSANVFKEVKFDKISSRLLDKDLKVSTDMHIKFTVEVLPVESGRLQFMRLQVKLNDHAVLETELAPLQPMSHFLKVKKDDVFKVFLSAKSNIKLHPYLYVRKIAYIK</sequence>
<accession>A0A4Y2CF12</accession>
<dbReference type="AlphaFoldDB" id="A0A4Y2CF12"/>
<dbReference type="OrthoDB" id="6781144at2759"/>